<dbReference type="PRINTS" id="PR00095">
    <property type="entry name" value="ANTSNTHASEI"/>
</dbReference>
<dbReference type="GO" id="GO:0000162">
    <property type="term" value="P:L-tryptophan biosynthetic process"/>
    <property type="evidence" value="ECO:0007669"/>
    <property type="project" value="UniProtKB-UniPathway"/>
</dbReference>
<dbReference type="PATRIC" id="fig|1204725.3.peg.950"/>
<dbReference type="InterPro" id="IPR010116">
    <property type="entry name" value="Anthranilate_synth_I_arc_typ"/>
</dbReference>
<dbReference type="PANTHER" id="PTHR11236:SF9">
    <property type="entry name" value="ANTHRANILATE SYNTHASE COMPONENT 1"/>
    <property type="match status" value="1"/>
</dbReference>
<evidence type="ECO:0000256" key="3">
    <source>
        <dbReference type="ARBA" id="ARBA00009562"/>
    </source>
</evidence>
<dbReference type="Gene3D" id="3.60.120.10">
    <property type="entry name" value="Anthranilate synthase"/>
    <property type="match status" value="1"/>
</dbReference>
<comment type="pathway">
    <text evidence="2 11">Amino-acid biosynthesis; L-tryptophan biosynthesis; L-tryptophan from chorismate: step 1/5.</text>
</comment>
<keyword evidence="7 11" id="KW-0460">Magnesium</keyword>
<keyword evidence="4 11" id="KW-0028">Amino-acid biosynthesis</keyword>
<keyword evidence="9 11" id="KW-0456">Lyase</keyword>
<comment type="catalytic activity">
    <reaction evidence="10 11">
        <text>chorismate + L-glutamine = anthranilate + pyruvate + L-glutamate + H(+)</text>
        <dbReference type="Rhea" id="RHEA:21732"/>
        <dbReference type="ChEBI" id="CHEBI:15361"/>
        <dbReference type="ChEBI" id="CHEBI:15378"/>
        <dbReference type="ChEBI" id="CHEBI:16567"/>
        <dbReference type="ChEBI" id="CHEBI:29748"/>
        <dbReference type="ChEBI" id="CHEBI:29985"/>
        <dbReference type="ChEBI" id="CHEBI:58359"/>
        <dbReference type="EC" id="4.1.3.27"/>
    </reaction>
</comment>
<gene>
    <name evidence="11" type="primary">trpE</name>
    <name evidence="14" type="ORF">A994_04740</name>
</gene>
<dbReference type="PANTHER" id="PTHR11236">
    <property type="entry name" value="AMINOBENZOATE/ANTHRANILATE SYNTHASE"/>
    <property type="match status" value="1"/>
</dbReference>
<dbReference type="AlphaFoldDB" id="K2RD17"/>
<evidence type="ECO:0000256" key="8">
    <source>
        <dbReference type="ARBA" id="ARBA00023141"/>
    </source>
</evidence>
<dbReference type="RefSeq" id="WP_004030194.1">
    <property type="nucleotide sequence ID" value="NZ_AMPO01000003.1"/>
</dbReference>
<accession>K2RD17</accession>
<evidence type="ECO:0000256" key="11">
    <source>
        <dbReference type="RuleBase" id="RU364045"/>
    </source>
</evidence>
<evidence type="ECO:0000256" key="10">
    <source>
        <dbReference type="ARBA" id="ARBA00047683"/>
    </source>
</evidence>
<evidence type="ECO:0000256" key="5">
    <source>
        <dbReference type="ARBA" id="ARBA00022723"/>
    </source>
</evidence>
<dbReference type="InterPro" id="IPR006805">
    <property type="entry name" value="Anth_synth_I_N"/>
</dbReference>
<keyword evidence="8 11" id="KW-0057">Aromatic amino acid biosynthesis</keyword>
<sequence>MVTTCKAVNVFGEYNLKNKEAERTKLDFNAPFELFQKIYSKYPSSFLLESMESDSGLARYSVLGFNPVATLKARDGILEIIKEDETEVIETSNPFNEIKSLIGNGSNKKGFQGGLVGYVSYESVKYFEPVPVQEGTFPDYEFGLFLDAVIFDRLQNKCEYITLGENRIDQIKELEKEEFNGESMTFHEIKHHFSQNKFENMVMDTKERIKAGEIFQGVISNAREYIIKGNKLAFYETLRNINPSPYMYHLKLGEREIIGSSPEMLVRVEGRDVETYPIAGTRTRGTTPEEDLKLEKELLNDEKEKAEHLMLVDLARNDIGKVSDFGTVNVPEYMTVKKFSHVQHIVSNVKGKLQKDKNAVDAFASMFPAGTLSGAPKIRAMEIIDELEGIPRGPYAGAVGYFSLNGNADFAITIRTLVCDGNHGKIQAGAGIVHDSVPTSEYQECENKAQALLSALNMSGEAK</sequence>
<protein>
    <recommendedName>
        <fullName evidence="11">Anthranilate synthase component 1</fullName>
        <ecNumber evidence="11">4.1.3.27</ecNumber>
    </recommendedName>
</protein>
<feature type="domain" description="Anthranilate synthase component I N-terminal" evidence="13">
    <location>
        <begin position="30"/>
        <end position="158"/>
    </location>
</feature>
<comment type="function">
    <text evidence="11">Part of a heterotetrameric complex that catalyzes the two-step biosynthesis of anthranilate, an intermediate in the biosynthesis of L-tryptophan. In the first step, the glutamine-binding beta subunit (TrpG) of anthranilate synthase (AS) provides the glutamine amidotransferase activity which generates ammonia as a substrate that, along with chorismate, is used in the second step, catalyzed by the large alpha subunit of AS (TrpE) to produce anthranilate. In the absence of TrpG, TrpE can synthesize anthranilate directly from chorismate and high concentrations of ammonia.</text>
</comment>
<dbReference type="Pfam" id="PF04715">
    <property type="entry name" value="Anth_synt_I_N"/>
    <property type="match status" value="1"/>
</dbReference>
<evidence type="ECO:0000256" key="9">
    <source>
        <dbReference type="ARBA" id="ARBA00023239"/>
    </source>
</evidence>
<dbReference type="EC" id="4.1.3.27" evidence="11"/>
<dbReference type="InterPro" id="IPR005801">
    <property type="entry name" value="ADC_synthase"/>
</dbReference>
<dbReference type="Pfam" id="PF00425">
    <property type="entry name" value="Chorismate_bind"/>
    <property type="match status" value="1"/>
</dbReference>
<comment type="caution">
    <text evidence="14">The sequence shown here is derived from an EMBL/GenBank/DDBJ whole genome shotgun (WGS) entry which is preliminary data.</text>
</comment>
<evidence type="ECO:0000256" key="2">
    <source>
        <dbReference type="ARBA" id="ARBA00004873"/>
    </source>
</evidence>
<name>K2RD17_METFP</name>
<dbReference type="OrthoDB" id="25514at2157"/>
<dbReference type="EMBL" id="AMPO01000003">
    <property type="protein sequence ID" value="EKF86234.1"/>
    <property type="molecule type" value="Genomic_DNA"/>
</dbReference>
<evidence type="ECO:0000313" key="14">
    <source>
        <dbReference type="EMBL" id="EKF86234.1"/>
    </source>
</evidence>
<dbReference type="GO" id="GO:0004049">
    <property type="term" value="F:anthranilate synthase activity"/>
    <property type="evidence" value="ECO:0007669"/>
    <property type="project" value="UniProtKB-EC"/>
</dbReference>
<dbReference type="Proteomes" id="UP000007360">
    <property type="component" value="Unassembled WGS sequence"/>
</dbReference>
<reference evidence="14 15" key="1">
    <citation type="journal article" date="2012" name="J. Bacteriol.">
        <title>Draft genome sequence of Methanobacterium formicicum DSM 3637, an archaebacterium isolated from the methane producer amoeba Pelomyxa palustris.</title>
        <authorList>
            <person name="Gutierrez G."/>
        </authorList>
    </citation>
    <scope>NUCLEOTIDE SEQUENCE [LARGE SCALE GENOMIC DNA]</scope>
    <source>
        <strain evidence="15">DSM 3637 / PP1</strain>
    </source>
</reference>
<evidence type="ECO:0000256" key="1">
    <source>
        <dbReference type="ARBA" id="ARBA00001946"/>
    </source>
</evidence>
<keyword evidence="6 11" id="KW-0822">Tryptophan biosynthesis</keyword>
<evidence type="ECO:0000259" key="12">
    <source>
        <dbReference type="Pfam" id="PF00425"/>
    </source>
</evidence>
<evidence type="ECO:0000313" key="15">
    <source>
        <dbReference type="Proteomes" id="UP000007360"/>
    </source>
</evidence>
<evidence type="ECO:0000256" key="6">
    <source>
        <dbReference type="ARBA" id="ARBA00022822"/>
    </source>
</evidence>
<keyword evidence="15" id="KW-1185">Reference proteome</keyword>
<dbReference type="InterPro" id="IPR015890">
    <property type="entry name" value="Chorismate_C"/>
</dbReference>
<dbReference type="InterPro" id="IPR019999">
    <property type="entry name" value="Anth_synth_I-like"/>
</dbReference>
<dbReference type="GO" id="GO:0046872">
    <property type="term" value="F:metal ion binding"/>
    <property type="evidence" value="ECO:0007669"/>
    <property type="project" value="UniProtKB-KW"/>
</dbReference>
<organism evidence="14 15">
    <name type="scientific">Methanobacterium formicicum (strain DSM 3637 / PP1)</name>
    <dbReference type="NCBI Taxonomy" id="1204725"/>
    <lineage>
        <taxon>Archaea</taxon>
        <taxon>Methanobacteriati</taxon>
        <taxon>Methanobacteriota</taxon>
        <taxon>Methanomada group</taxon>
        <taxon>Methanobacteria</taxon>
        <taxon>Methanobacteriales</taxon>
        <taxon>Methanobacteriaceae</taxon>
        <taxon>Methanobacterium</taxon>
    </lineage>
</organism>
<evidence type="ECO:0000256" key="7">
    <source>
        <dbReference type="ARBA" id="ARBA00022842"/>
    </source>
</evidence>
<dbReference type="UniPathway" id="UPA00035">
    <property type="reaction ID" value="UER00040"/>
</dbReference>
<evidence type="ECO:0000259" key="13">
    <source>
        <dbReference type="Pfam" id="PF04715"/>
    </source>
</evidence>
<keyword evidence="5 11" id="KW-0479">Metal-binding</keyword>
<proteinExistence type="inferred from homology"/>
<comment type="subunit">
    <text evidence="11">Heterotetramer consisting of two non-identical subunits: a beta subunit (TrpG) and a large alpha subunit (TrpE).</text>
</comment>
<comment type="cofactor">
    <cofactor evidence="1 11">
        <name>Mg(2+)</name>
        <dbReference type="ChEBI" id="CHEBI:18420"/>
    </cofactor>
</comment>
<evidence type="ECO:0000256" key="4">
    <source>
        <dbReference type="ARBA" id="ARBA00022605"/>
    </source>
</evidence>
<dbReference type="SUPFAM" id="SSF56322">
    <property type="entry name" value="ADC synthase"/>
    <property type="match status" value="1"/>
</dbReference>
<comment type="similarity">
    <text evidence="3 11">Belongs to the anthranilate synthase component I family.</text>
</comment>
<dbReference type="NCBIfam" id="TIGR01820">
    <property type="entry name" value="TrpE-arch"/>
    <property type="match status" value="1"/>
</dbReference>
<feature type="domain" description="Chorismate-utilising enzyme C-terminal" evidence="12">
    <location>
        <begin position="195"/>
        <end position="448"/>
    </location>
</feature>